<dbReference type="CDD" id="cd00090">
    <property type="entry name" value="HTH_ARSR"/>
    <property type="match status" value="1"/>
</dbReference>
<gene>
    <name evidence="1" type="ORF">N5I27_00505</name>
</gene>
<dbReference type="RefSeq" id="WP_279746269.1">
    <property type="nucleotide sequence ID" value="NZ_JAOCIL010000001.1"/>
</dbReference>
<sequence length="183" mass="20878">MNQNINFMKFSDICQSYKPHGNKLGKEVFIKMRDYVEKHRLQTCFEISFTDITFADSSFARESIVLLAQVYRGKKGFILTDLYDEDIIDNIDYAAVALDQPLALRLEDGIRLLGPTLTKSNLEIYEILKIKKKVTTSQLASQMDLSVQNASSKLKKLVDDGYILRFEETADTGGIEFIYQIIG</sequence>
<dbReference type="Pfam" id="PF13412">
    <property type="entry name" value="HTH_24"/>
    <property type="match status" value="1"/>
</dbReference>
<name>A0AA42QLS6_ACIJO</name>
<accession>A0AA42QLS6</accession>
<dbReference type="SUPFAM" id="SSF46785">
    <property type="entry name" value="Winged helix' DNA-binding domain"/>
    <property type="match status" value="1"/>
</dbReference>
<dbReference type="InterPro" id="IPR036390">
    <property type="entry name" value="WH_DNA-bd_sf"/>
</dbReference>
<comment type="caution">
    <text evidence="1">The sequence shown here is derived from an EMBL/GenBank/DDBJ whole genome shotgun (WGS) entry which is preliminary data.</text>
</comment>
<reference evidence="1" key="1">
    <citation type="submission" date="2022-09" db="EMBL/GenBank/DDBJ databases">
        <title>Intensive care unit water sources are persistently colonized with multi-drug resistant bacteria and are the site of extensive horizontal gene transfer of antibiotic resistance genes.</title>
        <authorList>
            <person name="Diorio-Toth L."/>
        </authorList>
    </citation>
    <scope>NUCLEOTIDE SEQUENCE</scope>
    <source>
        <strain evidence="1">GD03725</strain>
    </source>
</reference>
<dbReference type="InterPro" id="IPR011991">
    <property type="entry name" value="ArsR-like_HTH"/>
</dbReference>
<dbReference type="InterPro" id="IPR036388">
    <property type="entry name" value="WH-like_DNA-bd_sf"/>
</dbReference>
<evidence type="ECO:0000313" key="1">
    <source>
        <dbReference type="EMBL" id="MDH1436939.1"/>
    </source>
</evidence>
<dbReference type="Proteomes" id="UP001161567">
    <property type="component" value="Unassembled WGS sequence"/>
</dbReference>
<dbReference type="GO" id="GO:0003700">
    <property type="term" value="F:DNA-binding transcription factor activity"/>
    <property type="evidence" value="ECO:0007669"/>
    <property type="project" value="InterPro"/>
</dbReference>
<proteinExistence type="predicted"/>
<organism evidence="1 2">
    <name type="scientific">Acinetobacter johnsonii</name>
    <dbReference type="NCBI Taxonomy" id="40214"/>
    <lineage>
        <taxon>Bacteria</taxon>
        <taxon>Pseudomonadati</taxon>
        <taxon>Pseudomonadota</taxon>
        <taxon>Gammaproteobacteria</taxon>
        <taxon>Moraxellales</taxon>
        <taxon>Moraxellaceae</taxon>
        <taxon>Acinetobacter</taxon>
    </lineage>
</organism>
<protein>
    <submittedName>
        <fullName evidence="1">Helix-turn-helix domain-containing protein</fullName>
    </submittedName>
</protein>
<evidence type="ECO:0000313" key="2">
    <source>
        <dbReference type="Proteomes" id="UP001161567"/>
    </source>
</evidence>
<dbReference type="EMBL" id="JAOCIL010000001">
    <property type="protein sequence ID" value="MDH1436939.1"/>
    <property type="molecule type" value="Genomic_DNA"/>
</dbReference>
<dbReference type="AlphaFoldDB" id="A0AA42QLS6"/>
<dbReference type="Gene3D" id="1.10.10.10">
    <property type="entry name" value="Winged helix-like DNA-binding domain superfamily/Winged helix DNA-binding domain"/>
    <property type="match status" value="1"/>
</dbReference>